<sequence>MYLTFRTVELNKIPKKLISEESIKEYIKKYVKHLNFEYVIMIMNFKFKKMKFKEKMFVSSSCQKSGRSYYKAHLRIYTLKIKRFLQCYRTWFVGVNEASGIVQLNHFIRFPTYFLQKLMKKKDMLIEKNL</sequence>
<comment type="caution">
    <text evidence="1">The sequence shown here is derived from an EMBL/GenBank/DDBJ whole genome shotgun (WGS) entry which is preliminary data.</text>
</comment>
<gene>
    <name evidence="1" type="ORF">BpHYR1_002531</name>
</gene>
<dbReference type="AlphaFoldDB" id="A0A3M7SQK1"/>
<name>A0A3M7SQK1_BRAPC</name>
<keyword evidence="2" id="KW-1185">Reference proteome</keyword>
<dbReference type="EMBL" id="REGN01000935">
    <property type="protein sequence ID" value="RNA38016.1"/>
    <property type="molecule type" value="Genomic_DNA"/>
</dbReference>
<evidence type="ECO:0000313" key="2">
    <source>
        <dbReference type="Proteomes" id="UP000276133"/>
    </source>
</evidence>
<protein>
    <submittedName>
        <fullName evidence="1">Uncharacterized protein</fullName>
    </submittedName>
</protein>
<dbReference type="Proteomes" id="UP000276133">
    <property type="component" value="Unassembled WGS sequence"/>
</dbReference>
<organism evidence="1 2">
    <name type="scientific">Brachionus plicatilis</name>
    <name type="common">Marine rotifer</name>
    <name type="synonym">Brachionus muelleri</name>
    <dbReference type="NCBI Taxonomy" id="10195"/>
    <lineage>
        <taxon>Eukaryota</taxon>
        <taxon>Metazoa</taxon>
        <taxon>Spiralia</taxon>
        <taxon>Gnathifera</taxon>
        <taxon>Rotifera</taxon>
        <taxon>Eurotatoria</taxon>
        <taxon>Monogononta</taxon>
        <taxon>Pseudotrocha</taxon>
        <taxon>Ploima</taxon>
        <taxon>Brachionidae</taxon>
        <taxon>Brachionus</taxon>
    </lineage>
</organism>
<evidence type="ECO:0000313" key="1">
    <source>
        <dbReference type="EMBL" id="RNA38016.1"/>
    </source>
</evidence>
<reference evidence="1 2" key="1">
    <citation type="journal article" date="2018" name="Sci. Rep.">
        <title>Genomic signatures of local adaptation to the degree of environmental predictability in rotifers.</title>
        <authorList>
            <person name="Franch-Gras L."/>
            <person name="Hahn C."/>
            <person name="Garcia-Roger E.M."/>
            <person name="Carmona M.J."/>
            <person name="Serra M."/>
            <person name="Gomez A."/>
        </authorList>
    </citation>
    <scope>NUCLEOTIDE SEQUENCE [LARGE SCALE GENOMIC DNA]</scope>
    <source>
        <strain evidence="1">HYR1</strain>
    </source>
</reference>
<accession>A0A3M7SQK1</accession>
<proteinExistence type="predicted"/>